<feature type="compositionally biased region" description="Acidic residues" evidence="7">
    <location>
        <begin position="16"/>
        <end position="45"/>
    </location>
</feature>
<dbReference type="WBParaSite" id="ACRNAN_Path_1537.g5999.t1">
    <property type="protein sequence ID" value="ACRNAN_Path_1537.g5999.t1"/>
    <property type="gene ID" value="ACRNAN_Path_1537.g5999"/>
</dbReference>
<evidence type="ECO:0000256" key="6">
    <source>
        <dbReference type="ARBA" id="ARBA00023242"/>
    </source>
</evidence>
<feature type="region of interest" description="Disordered" evidence="7">
    <location>
        <begin position="1"/>
        <end position="48"/>
    </location>
</feature>
<evidence type="ECO:0000256" key="1">
    <source>
        <dbReference type="ARBA" id="ARBA00003387"/>
    </source>
</evidence>
<dbReference type="Proteomes" id="UP000887540">
    <property type="component" value="Unplaced"/>
</dbReference>
<accession>A0A914C1W0</accession>
<evidence type="ECO:0000256" key="3">
    <source>
        <dbReference type="ARBA" id="ARBA00007336"/>
    </source>
</evidence>
<feature type="compositionally biased region" description="Basic residues" evidence="7">
    <location>
        <begin position="289"/>
        <end position="303"/>
    </location>
</feature>
<keyword evidence="5" id="KW-0175">Coiled coil</keyword>
<dbReference type="PANTHER" id="PTHR13028">
    <property type="entry name" value="RRNA PROCESSING PROTEIN EBNA1-BINDING PROTEIN-RELATED"/>
    <property type="match status" value="1"/>
</dbReference>
<evidence type="ECO:0000256" key="2">
    <source>
        <dbReference type="ARBA" id="ARBA00004604"/>
    </source>
</evidence>
<evidence type="ECO:0000256" key="5">
    <source>
        <dbReference type="ARBA" id="ARBA00023054"/>
    </source>
</evidence>
<feature type="region of interest" description="Disordered" evidence="7">
    <location>
        <begin position="238"/>
        <end position="303"/>
    </location>
</feature>
<keyword evidence="8" id="KW-1185">Reference proteome</keyword>
<evidence type="ECO:0000256" key="4">
    <source>
        <dbReference type="ARBA" id="ARBA00022517"/>
    </source>
</evidence>
<dbReference type="Pfam" id="PF05890">
    <property type="entry name" value="Ebp2"/>
    <property type="match status" value="1"/>
</dbReference>
<sequence length="303" mass="35238">MAKIKKAKQTFNFQELSDEDGNLSVDEEINNDQESDATSSDEADNESDRELQIAFKQGLLSKGLVAVKETKRPAINQTEEMKQKLFQIHKNMPWVNTLDITASPDLVYEDSVSNDFEREAFFYKQAQSGALVAIQRLQKLKVPVFRPSDYYAEMAKSDSHMDKVRRKLLDIQKTKERRENVRRLREEKKFATKVQKAELERRRTDKKKLMEAVKKHRVGMKSQLEAMLNNATKIEAEEEESRALKPRFVAHKGKQNRSVRNKKFGFGGQKKRSKQNNKESVNDVFGSSKGRKRPMKSKMKRHR</sequence>
<dbReference type="GO" id="GO:0006364">
    <property type="term" value="P:rRNA processing"/>
    <property type="evidence" value="ECO:0007669"/>
    <property type="project" value="TreeGrafter"/>
</dbReference>
<proteinExistence type="inferred from homology"/>
<dbReference type="AlphaFoldDB" id="A0A914C1W0"/>
<comment type="similarity">
    <text evidence="3">Belongs to the EBP2 family.</text>
</comment>
<dbReference type="GO" id="GO:0042273">
    <property type="term" value="P:ribosomal large subunit biogenesis"/>
    <property type="evidence" value="ECO:0007669"/>
    <property type="project" value="TreeGrafter"/>
</dbReference>
<dbReference type="GO" id="GO:0030687">
    <property type="term" value="C:preribosome, large subunit precursor"/>
    <property type="evidence" value="ECO:0007669"/>
    <property type="project" value="TreeGrafter"/>
</dbReference>
<name>A0A914C1W0_9BILA</name>
<dbReference type="GO" id="GO:0034399">
    <property type="term" value="C:nuclear periphery"/>
    <property type="evidence" value="ECO:0007669"/>
    <property type="project" value="TreeGrafter"/>
</dbReference>
<comment type="subcellular location">
    <subcellularLocation>
        <location evidence="2">Nucleus</location>
        <location evidence="2">Nucleolus</location>
    </subcellularLocation>
</comment>
<evidence type="ECO:0000256" key="7">
    <source>
        <dbReference type="SAM" id="MobiDB-lite"/>
    </source>
</evidence>
<evidence type="ECO:0000313" key="9">
    <source>
        <dbReference type="WBParaSite" id="ACRNAN_Path_1537.g5999.t1"/>
    </source>
</evidence>
<organism evidence="8 9">
    <name type="scientific">Acrobeloides nanus</name>
    <dbReference type="NCBI Taxonomy" id="290746"/>
    <lineage>
        <taxon>Eukaryota</taxon>
        <taxon>Metazoa</taxon>
        <taxon>Ecdysozoa</taxon>
        <taxon>Nematoda</taxon>
        <taxon>Chromadorea</taxon>
        <taxon>Rhabditida</taxon>
        <taxon>Tylenchina</taxon>
        <taxon>Cephalobomorpha</taxon>
        <taxon>Cephaloboidea</taxon>
        <taxon>Cephalobidae</taxon>
        <taxon>Acrobeloides</taxon>
    </lineage>
</organism>
<keyword evidence="6" id="KW-0539">Nucleus</keyword>
<dbReference type="GO" id="GO:0005730">
    <property type="term" value="C:nucleolus"/>
    <property type="evidence" value="ECO:0007669"/>
    <property type="project" value="UniProtKB-SubCell"/>
</dbReference>
<feature type="compositionally biased region" description="Basic residues" evidence="7">
    <location>
        <begin position="244"/>
        <end position="275"/>
    </location>
</feature>
<comment type="function">
    <text evidence="1">Required for the processing of the 27S pre-rRNA.</text>
</comment>
<reference evidence="9" key="1">
    <citation type="submission" date="2022-11" db="UniProtKB">
        <authorList>
            <consortium name="WormBaseParasite"/>
        </authorList>
    </citation>
    <scope>IDENTIFICATION</scope>
</reference>
<keyword evidence="4" id="KW-0690">Ribosome biogenesis</keyword>
<dbReference type="PANTHER" id="PTHR13028:SF0">
    <property type="entry name" value="RRNA-PROCESSING PROTEIN EBP2-RELATED"/>
    <property type="match status" value="1"/>
</dbReference>
<evidence type="ECO:0000313" key="8">
    <source>
        <dbReference type="Proteomes" id="UP000887540"/>
    </source>
</evidence>
<dbReference type="InterPro" id="IPR008610">
    <property type="entry name" value="Ebp2"/>
</dbReference>
<protein>
    <submittedName>
        <fullName evidence="9">Uncharacterized protein</fullName>
    </submittedName>
</protein>